<evidence type="ECO:0000313" key="1">
    <source>
        <dbReference type="EMBL" id="CAE2234686.1"/>
    </source>
</evidence>
<organism evidence="1">
    <name type="scientific">Prymnesium polylepis</name>
    <dbReference type="NCBI Taxonomy" id="72548"/>
    <lineage>
        <taxon>Eukaryota</taxon>
        <taxon>Haptista</taxon>
        <taxon>Haptophyta</taxon>
        <taxon>Prymnesiophyceae</taxon>
        <taxon>Prymnesiales</taxon>
        <taxon>Prymnesiaceae</taxon>
        <taxon>Prymnesium</taxon>
    </lineage>
</organism>
<protein>
    <submittedName>
        <fullName evidence="1">Uncharacterized protein</fullName>
    </submittedName>
</protein>
<proteinExistence type="predicted"/>
<dbReference type="EMBL" id="HBKO01026005">
    <property type="protein sequence ID" value="CAE2234686.1"/>
    <property type="molecule type" value="Transcribed_RNA"/>
</dbReference>
<gene>
    <name evidence="1" type="ORF">CPOL0286_LOCUS11873</name>
</gene>
<reference evidence="1" key="1">
    <citation type="submission" date="2021-01" db="EMBL/GenBank/DDBJ databases">
        <authorList>
            <person name="Corre E."/>
            <person name="Pelletier E."/>
            <person name="Niang G."/>
            <person name="Scheremetjew M."/>
            <person name="Finn R."/>
            <person name="Kale V."/>
            <person name="Holt S."/>
            <person name="Cochrane G."/>
            <person name="Meng A."/>
            <person name="Brown T."/>
            <person name="Cohen L."/>
        </authorList>
    </citation>
    <scope>NUCLEOTIDE SEQUENCE</scope>
    <source>
        <strain evidence="1">UIO037</strain>
    </source>
</reference>
<name>A0A6V4SKI3_9EUKA</name>
<sequence length="147" mass="15697">MARIPATMNFEGKEVALHTFGQLEQLPRQRLKNRAMDLRDMVGADRLPHVNVGGTIDTVISWILDVQCALAKSAGIELTPEALGKPHGYGLDEDGMAIGGKGGGAQRQPMQDVVQGGGGGEGQTIYEDNSRQAAAIRQRNRGSNIFG</sequence>
<dbReference type="AlphaFoldDB" id="A0A6V4SKI3"/>
<accession>A0A6V4SKI3</accession>